<dbReference type="InterPro" id="IPR018330">
    <property type="entry name" value="RecT_fam"/>
</dbReference>
<organism evidence="2 3">
    <name type="scientific">Levilactobacillus bambusae</name>
    <dbReference type="NCBI Taxonomy" id="2024736"/>
    <lineage>
        <taxon>Bacteria</taxon>
        <taxon>Bacillati</taxon>
        <taxon>Bacillota</taxon>
        <taxon>Bacilli</taxon>
        <taxon>Lactobacillales</taxon>
        <taxon>Lactobacillaceae</taxon>
        <taxon>Levilactobacillus</taxon>
    </lineage>
</organism>
<comment type="caution">
    <text evidence="2">The sequence shown here is derived from an EMBL/GenBank/DDBJ whole genome shotgun (WGS) entry which is preliminary data.</text>
</comment>
<dbReference type="InterPro" id="IPR004590">
    <property type="entry name" value="ssDNA_annealing_RecT"/>
</dbReference>
<dbReference type="Pfam" id="PF03837">
    <property type="entry name" value="RecT"/>
    <property type="match status" value="1"/>
</dbReference>
<dbReference type="GO" id="GO:0003677">
    <property type="term" value="F:DNA binding"/>
    <property type="evidence" value="ECO:0007669"/>
    <property type="project" value="InterPro"/>
</dbReference>
<evidence type="ECO:0000256" key="1">
    <source>
        <dbReference type="SAM" id="MobiDB-lite"/>
    </source>
</evidence>
<dbReference type="Proteomes" id="UP000245080">
    <property type="component" value="Unassembled WGS sequence"/>
</dbReference>
<dbReference type="NCBIfam" id="TIGR00616">
    <property type="entry name" value="rect"/>
    <property type="match status" value="1"/>
</dbReference>
<dbReference type="OrthoDB" id="1045432at2"/>
<name>A0A2V1N589_9LACO</name>
<evidence type="ECO:0000313" key="3">
    <source>
        <dbReference type="Proteomes" id="UP000245080"/>
    </source>
</evidence>
<feature type="region of interest" description="Disordered" evidence="1">
    <location>
        <begin position="228"/>
        <end position="280"/>
    </location>
</feature>
<evidence type="ECO:0000313" key="2">
    <source>
        <dbReference type="EMBL" id="PWG00976.1"/>
    </source>
</evidence>
<dbReference type="RefSeq" id="WP_109249689.1">
    <property type="nucleotide sequence ID" value="NZ_QCXQ01000001.1"/>
</dbReference>
<feature type="compositionally biased region" description="Basic and acidic residues" evidence="1">
    <location>
        <begin position="234"/>
        <end position="244"/>
    </location>
</feature>
<feature type="compositionally biased region" description="Acidic residues" evidence="1">
    <location>
        <begin position="262"/>
        <end position="280"/>
    </location>
</feature>
<dbReference type="AlphaFoldDB" id="A0A2V1N589"/>
<accession>A0A2V1N589</accession>
<proteinExistence type="predicted"/>
<sequence>MADYSVIAQVQSTVAKMKEEQGLKLPPNYSAGNALQMAWLKLSAPQQGKDTRPILQRCDTGSVQKALLDMVIQGLSPAKNQCYFIPYGDQCTMLRSYFGSITVLKNLTNVKDIKAQAVFKGDEFEIGSDDQMNLVVKKYVPKFENRDNPIVGAFAYIEQVDGQKVWTVMTKKEIDSSWSQSKMHNVQQKFSQEMAQRTIINRAAKFFINGSNDNDLFVQAINDTTDGAYDDEPKDVTPKEHKSITDLIGDSTTDEQSTLEPVENDVDNFIEPDEQPIEGDEIDNYEEPKQEELLDHFGNPND</sequence>
<feature type="compositionally biased region" description="Polar residues" evidence="1">
    <location>
        <begin position="250"/>
        <end position="259"/>
    </location>
</feature>
<keyword evidence="3" id="KW-1185">Reference proteome</keyword>
<reference evidence="2 3" key="1">
    <citation type="journal article" date="2018" name="Int. J. Syst. Evol. Microbiol.">
        <title>Lactobacillus bambusae sp. nov., isolated from a traditional fermented Ma-bamboo shoots of Taiwan.</title>
        <authorList>
            <person name="Wang L.-T."/>
        </authorList>
    </citation>
    <scope>NUCLEOTIDE SEQUENCE [LARGE SCALE GENOMIC DNA]</scope>
    <source>
        <strain evidence="2 3">BS-W1</strain>
    </source>
</reference>
<dbReference type="EMBL" id="QCXQ01000001">
    <property type="protein sequence ID" value="PWG00976.1"/>
    <property type="molecule type" value="Genomic_DNA"/>
</dbReference>
<dbReference type="GO" id="GO:0006259">
    <property type="term" value="P:DNA metabolic process"/>
    <property type="evidence" value="ECO:0007669"/>
    <property type="project" value="InterPro"/>
</dbReference>
<protein>
    <submittedName>
        <fullName evidence="2">Recombinase RecT</fullName>
    </submittedName>
</protein>
<gene>
    <name evidence="2" type="ORF">DCM90_02030</name>
</gene>